<dbReference type="PANTHER" id="PTHR22893">
    <property type="entry name" value="NADH OXIDOREDUCTASE-RELATED"/>
    <property type="match status" value="1"/>
</dbReference>
<protein>
    <recommendedName>
        <fullName evidence="2">NADH:flavin oxidoreductase/NADH oxidase N-terminal domain-containing protein</fullName>
    </recommendedName>
</protein>
<comment type="caution">
    <text evidence="3">The sequence shown here is derived from an EMBL/GenBank/DDBJ whole genome shotgun (WGS) entry which is preliminary data.</text>
</comment>
<organism evidence="3">
    <name type="scientific">Psilocybe cubensis</name>
    <name type="common">Psychedelic mushroom</name>
    <name type="synonym">Stropharia cubensis</name>
    <dbReference type="NCBI Taxonomy" id="181762"/>
    <lineage>
        <taxon>Eukaryota</taxon>
        <taxon>Fungi</taxon>
        <taxon>Dikarya</taxon>
        <taxon>Basidiomycota</taxon>
        <taxon>Agaricomycotina</taxon>
        <taxon>Agaricomycetes</taxon>
        <taxon>Agaricomycetidae</taxon>
        <taxon>Agaricales</taxon>
        <taxon>Agaricineae</taxon>
        <taxon>Strophariaceae</taxon>
        <taxon>Psilocybe</taxon>
    </lineage>
</organism>
<dbReference type="OrthoDB" id="276546at2759"/>
<gene>
    <name evidence="3" type="ORF">JR316_012207</name>
</gene>
<dbReference type="FunFam" id="3.20.20.70:FF:000138">
    <property type="entry name" value="NADPH dehydrogenase 1"/>
    <property type="match status" value="1"/>
</dbReference>
<dbReference type="AlphaFoldDB" id="A0A8H7XJU2"/>
<dbReference type="GO" id="GO:0010181">
    <property type="term" value="F:FMN binding"/>
    <property type="evidence" value="ECO:0007669"/>
    <property type="project" value="InterPro"/>
</dbReference>
<dbReference type="Gene3D" id="3.20.20.70">
    <property type="entry name" value="Aldolase class I"/>
    <property type="match status" value="1"/>
</dbReference>
<accession>A0A8H7XJU2</accession>
<dbReference type="PANTHER" id="PTHR22893:SF91">
    <property type="entry name" value="NADPH DEHYDROGENASE 2-RELATED"/>
    <property type="match status" value="1"/>
</dbReference>
<dbReference type="Pfam" id="PF00724">
    <property type="entry name" value="Oxidored_FMN"/>
    <property type="match status" value="1"/>
</dbReference>
<sequence length="403" mass="44426">MSTLPALFQPIRVGDLDLSHRVVLAPLTRFRADDKHVPLPDLVAEYYAQRASIAGTLLITEATFIAPKAGGYPYVPGIWSEDQIKAWKKVTDAVHAKGSYIYLQLWALGRTASPKTLQDELGTSPDAPSPYVSASAIPLSTRPATDPLPRPLTESEITEYTELYAQAAENAVKLAGFDGVEIHGANGYLIDQFLQDVTNQRTDKYGGSEENRARFALEVIDAVVKRIGATKTALRLSPWNPYSDMGMKDPVPTFSYLISQIVEKHPDLAYIHAVEKRLINADQAQAIASTAEYKSEGAENDFIRKIWSSDGKRRFITAGGYTLETGLKTAEQKGDLVAFGRHYISNPDLPFRLKNALEIQKGDRSTYYSQGKTDPKGYTDYPFSAEFLKENPQAITVSNGGQS</sequence>
<proteinExistence type="predicted"/>
<evidence type="ECO:0000256" key="1">
    <source>
        <dbReference type="SAM" id="MobiDB-lite"/>
    </source>
</evidence>
<dbReference type="InterPro" id="IPR001155">
    <property type="entry name" value="OxRdtase_FMN_N"/>
</dbReference>
<evidence type="ECO:0000259" key="2">
    <source>
        <dbReference type="Pfam" id="PF00724"/>
    </source>
</evidence>
<evidence type="ECO:0000313" key="3">
    <source>
        <dbReference type="EMBL" id="KAG5162820.1"/>
    </source>
</evidence>
<feature type="domain" description="NADH:flavin oxidoreductase/NADH oxidase N-terminal" evidence="2">
    <location>
        <begin position="7"/>
        <end position="358"/>
    </location>
</feature>
<feature type="region of interest" description="Disordered" evidence="1">
    <location>
        <begin position="117"/>
        <end position="152"/>
    </location>
</feature>
<dbReference type="CDD" id="cd02933">
    <property type="entry name" value="OYE_like_FMN"/>
    <property type="match status" value="1"/>
</dbReference>
<dbReference type="InterPro" id="IPR045247">
    <property type="entry name" value="Oye-like"/>
</dbReference>
<name>A0A8H7XJU2_PSICU</name>
<dbReference type="SUPFAM" id="SSF51395">
    <property type="entry name" value="FMN-linked oxidoreductases"/>
    <property type="match status" value="1"/>
</dbReference>
<dbReference type="EMBL" id="JAFIQS010000017">
    <property type="protein sequence ID" value="KAG5162820.1"/>
    <property type="molecule type" value="Genomic_DNA"/>
</dbReference>
<dbReference type="GO" id="GO:0003959">
    <property type="term" value="F:NADPH dehydrogenase activity"/>
    <property type="evidence" value="ECO:0007669"/>
    <property type="project" value="TreeGrafter"/>
</dbReference>
<reference evidence="3" key="1">
    <citation type="submission" date="2021-02" db="EMBL/GenBank/DDBJ databases">
        <title>Psilocybe cubensis genome.</title>
        <authorList>
            <person name="Mckernan K.J."/>
            <person name="Crawford S."/>
            <person name="Trippe A."/>
            <person name="Kane L.T."/>
            <person name="Mclaughlin S."/>
        </authorList>
    </citation>
    <scope>NUCLEOTIDE SEQUENCE [LARGE SCALE GENOMIC DNA]</scope>
    <source>
        <strain evidence="3">MGC-MH-2018</strain>
    </source>
</reference>
<dbReference type="InterPro" id="IPR013785">
    <property type="entry name" value="Aldolase_TIM"/>
</dbReference>